<accession>C1D6Z6</accession>
<reference evidence="2 3" key="1">
    <citation type="journal article" date="2009" name="PLoS Genet.">
        <title>The complete genome and proteome of Laribacter hongkongensis reveal potential mechanisms for adaptations to different temperatures and habitats.</title>
        <authorList>
            <person name="Woo P.C."/>
            <person name="Lau S.K."/>
            <person name="Tse H."/>
            <person name="Teng J.L."/>
            <person name="Curreem S.O."/>
            <person name="Tsang A.K."/>
            <person name="Fan R.Y."/>
            <person name="Wong G.K."/>
            <person name="Huang Y."/>
            <person name="Loman N.J."/>
            <person name="Snyder L.A."/>
            <person name="Cai J.J."/>
            <person name="Huang J.D."/>
            <person name="Mak W."/>
            <person name="Pallen M.J."/>
            <person name="Lok S."/>
            <person name="Yuen K.Y."/>
        </authorList>
    </citation>
    <scope>NUCLEOTIDE SEQUENCE [LARGE SCALE GENOMIC DNA]</scope>
    <source>
        <strain evidence="2 3">HLHK9</strain>
    </source>
</reference>
<evidence type="ECO:0000256" key="1">
    <source>
        <dbReference type="SAM" id="MobiDB-lite"/>
    </source>
</evidence>
<feature type="region of interest" description="Disordered" evidence="1">
    <location>
        <begin position="1"/>
        <end position="46"/>
    </location>
</feature>
<protein>
    <submittedName>
        <fullName evidence="2">Uncharacterized protein</fullName>
    </submittedName>
</protein>
<organism evidence="2 3">
    <name type="scientific">Laribacter hongkongensis (strain HLHK9)</name>
    <dbReference type="NCBI Taxonomy" id="557598"/>
    <lineage>
        <taxon>Bacteria</taxon>
        <taxon>Pseudomonadati</taxon>
        <taxon>Pseudomonadota</taxon>
        <taxon>Betaproteobacteria</taxon>
        <taxon>Neisseriales</taxon>
        <taxon>Aquaspirillaceae</taxon>
        <taxon>Laribacter</taxon>
    </lineage>
</organism>
<keyword evidence="3" id="KW-1185">Reference proteome</keyword>
<dbReference type="HOGENOM" id="CLU_3185276_0_0_4"/>
<dbReference type="EMBL" id="CP001154">
    <property type="protein sequence ID" value="ACO74236.1"/>
    <property type="molecule type" value="Genomic_DNA"/>
</dbReference>
<dbReference type="KEGG" id="lhk:LHK_01246"/>
<evidence type="ECO:0000313" key="2">
    <source>
        <dbReference type="EMBL" id="ACO74236.1"/>
    </source>
</evidence>
<dbReference type="AlphaFoldDB" id="C1D6Z6"/>
<evidence type="ECO:0000313" key="3">
    <source>
        <dbReference type="Proteomes" id="UP000002010"/>
    </source>
</evidence>
<proteinExistence type="predicted"/>
<feature type="compositionally biased region" description="Polar residues" evidence="1">
    <location>
        <begin position="1"/>
        <end position="10"/>
    </location>
</feature>
<dbReference type="Proteomes" id="UP000002010">
    <property type="component" value="Chromosome"/>
</dbReference>
<gene>
    <name evidence="2" type="ordered locus">LHK_01246</name>
</gene>
<name>C1D6Z6_LARHH</name>
<feature type="compositionally biased region" description="Low complexity" evidence="1">
    <location>
        <begin position="20"/>
        <end position="34"/>
    </location>
</feature>
<sequence>MSGMNRQRAQGSPGGREKTAAQQQAGGQTNQCAQDRVSVRKAGRMA</sequence>